<comment type="caution">
    <text evidence="2">The sequence shown here is derived from an EMBL/GenBank/DDBJ whole genome shotgun (WGS) entry which is preliminary data.</text>
</comment>
<evidence type="ECO:0000313" key="2">
    <source>
        <dbReference type="EMBL" id="GFE66515.1"/>
    </source>
</evidence>
<reference evidence="2 3" key="1">
    <citation type="submission" date="2019-12" db="EMBL/GenBank/DDBJ databases">
        <title>Litoreibacter badius sp. nov., a novel bacteriochlorophyll a-containing bacterium in the genus Litoreibacter.</title>
        <authorList>
            <person name="Kanamuro M."/>
            <person name="Takabe Y."/>
            <person name="Mori K."/>
            <person name="Takaichi S."/>
            <person name="Hanada S."/>
        </authorList>
    </citation>
    <scope>NUCLEOTIDE SEQUENCE [LARGE SCALE GENOMIC DNA]</scope>
    <source>
        <strain evidence="2 3">K6</strain>
    </source>
</reference>
<sequence length="132" mass="15248">MTTYRWRELADHGWVLWTSFQFDMADAQLDEDKRFLGKKYAYAKLSDGPPEIGLAVYGFSMQEGTLARQERSILREPSRDTEPSPRGDGNSHYFEWRESMLVSMKGPDVDAKAISFTSTYDVYVKEYCTFSS</sequence>
<feature type="compositionally biased region" description="Basic and acidic residues" evidence="1">
    <location>
        <begin position="70"/>
        <end position="85"/>
    </location>
</feature>
<protein>
    <submittedName>
        <fullName evidence="2">Uncharacterized protein</fullName>
    </submittedName>
</protein>
<proteinExistence type="predicted"/>
<evidence type="ECO:0000313" key="3">
    <source>
        <dbReference type="Proteomes" id="UP000436822"/>
    </source>
</evidence>
<accession>A0A6N6JKF1</accession>
<dbReference type="AlphaFoldDB" id="A0A6N6JKF1"/>
<keyword evidence="3" id="KW-1185">Reference proteome</keyword>
<organism evidence="2 3">
    <name type="scientific">Litoreibacter roseus</name>
    <dbReference type="NCBI Taxonomy" id="2601869"/>
    <lineage>
        <taxon>Bacteria</taxon>
        <taxon>Pseudomonadati</taxon>
        <taxon>Pseudomonadota</taxon>
        <taxon>Alphaproteobacteria</taxon>
        <taxon>Rhodobacterales</taxon>
        <taxon>Roseobacteraceae</taxon>
        <taxon>Litoreibacter</taxon>
    </lineage>
</organism>
<gene>
    <name evidence="2" type="ORF">KIN_35890</name>
</gene>
<name>A0A6N6JKF1_9RHOB</name>
<evidence type="ECO:0000256" key="1">
    <source>
        <dbReference type="SAM" id="MobiDB-lite"/>
    </source>
</evidence>
<feature type="region of interest" description="Disordered" evidence="1">
    <location>
        <begin position="70"/>
        <end position="92"/>
    </location>
</feature>
<dbReference type="EMBL" id="BLJE01000005">
    <property type="protein sequence ID" value="GFE66515.1"/>
    <property type="molecule type" value="Genomic_DNA"/>
</dbReference>
<dbReference type="Proteomes" id="UP000436822">
    <property type="component" value="Unassembled WGS sequence"/>
</dbReference>